<evidence type="ECO:0000256" key="1">
    <source>
        <dbReference type="SAM" id="MobiDB-lite"/>
    </source>
</evidence>
<dbReference type="RefSeq" id="XP_028968645.1">
    <property type="nucleotide sequence ID" value="XM_029112812.1"/>
</dbReference>
<protein>
    <submittedName>
        <fullName evidence="4">Uncharacterized protein LOC100908614</fullName>
    </submittedName>
</protein>
<gene>
    <name evidence="4" type="primary">LOC100908614</name>
</gene>
<evidence type="ECO:0000313" key="4">
    <source>
        <dbReference type="RefSeq" id="XP_028968645.1"/>
    </source>
</evidence>
<evidence type="ECO:0000313" key="3">
    <source>
        <dbReference type="Proteomes" id="UP000694867"/>
    </source>
</evidence>
<accession>A0AAJ7SHB7</accession>
<dbReference type="InterPro" id="IPR055577">
    <property type="entry name" value="DUF7153"/>
</dbReference>
<feature type="domain" description="DUF7153" evidence="2">
    <location>
        <begin position="345"/>
        <end position="578"/>
    </location>
</feature>
<organism evidence="3 4">
    <name type="scientific">Galendromus occidentalis</name>
    <name type="common">western predatory mite</name>
    <dbReference type="NCBI Taxonomy" id="34638"/>
    <lineage>
        <taxon>Eukaryota</taxon>
        <taxon>Metazoa</taxon>
        <taxon>Ecdysozoa</taxon>
        <taxon>Arthropoda</taxon>
        <taxon>Chelicerata</taxon>
        <taxon>Arachnida</taxon>
        <taxon>Acari</taxon>
        <taxon>Parasitiformes</taxon>
        <taxon>Mesostigmata</taxon>
        <taxon>Gamasina</taxon>
        <taxon>Phytoseioidea</taxon>
        <taxon>Phytoseiidae</taxon>
        <taxon>Typhlodrominae</taxon>
        <taxon>Galendromus</taxon>
    </lineage>
</organism>
<name>A0AAJ7SHB7_9ACAR</name>
<keyword evidence="3" id="KW-1185">Reference proteome</keyword>
<dbReference type="Proteomes" id="UP000694867">
    <property type="component" value="Unplaced"/>
</dbReference>
<dbReference type="KEGG" id="goe:100908614"/>
<dbReference type="PANTHER" id="PTHR22198:SF1">
    <property type="entry name" value="FERM DOMAIN-CONTAINING PROTEIN"/>
    <property type="match status" value="1"/>
</dbReference>
<proteinExistence type="predicted"/>
<dbReference type="GeneID" id="100908614"/>
<feature type="region of interest" description="Disordered" evidence="1">
    <location>
        <begin position="175"/>
        <end position="203"/>
    </location>
</feature>
<reference evidence="4" key="1">
    <citation type="submission" date="2025-08" db="UniProtKB">
        <authorList>
            <consortium name="RefSeq"/>
        </authorList>
    </citation>
    <scope>IDENTIFICATION</scope>
</reference>
<dbReference type="PANTHER" id="PTHR22198">
    <property type="entry name" value="FERM DOMAIN-CONTAINING PROTEIN"/>
    <property type="match status" value="1"/>
</dbReference>
<dbReference type="Pfam" id="PF23672">
    <property type="entry name" value="DUF7153"/>
    <property type="match status" value="1"/>
</dbReference>
<dbReference type="AlphaFoldDB" id="A0AAJ7SHB7"/>
<evidence type="ECO:0000259" key="2">
    <source>
        <dbReference type="Pfam" id="PF23672"/>
    </source>
</evidence>
<sequence>MSKRRFRVLRPVSTILTGGQSPPGQWDDFDLFCQSPYILSTPPGLHQHPLVPPKNLHGHPLDPQIQETSLGGGPLNSASAIPSSYGPRLAGGQAAAFRLQRGGSSEEDKPRLRSNSYYSIPVVEHSGTLTNAYDYHRASAVSTESESCLSNRGIRLEQTKGGRSGKWQEWELQGLGPPPPQGSVPMGGARRPQDIREPLGPVNRSSAYQYKDAQGPMNAKQRGAENLDGAKCQLSANPVDVLTVSARMIHRILPSGIAQLKTGQFANMCGIAVSSINIVDRDTCVVMDMCESAGFMARDLPSPATELLPLPRDWISVQLARHQHTFGWFKQSGKSHTVSQGHVSTKGLLLMNVERNSQFPFMTYMTCHESECARVMREMDDLHLSSGQGAFGGLGGYCVNCSSNTELSMSAQQTRIHHTGAYIEVASIARRRGGGPNFVGGGGGYVDPPLMGFGGVRGEPRMTERRMDGAYSALEDDHLASSTGYIVSFFRVFPGEDSERLDRSWPLWTGARQIHRRLPKCVGLNRISFHKKVDPHSSGITYVLLCECPRIMDYLTEACVLVDQLRARCCGYTALYRVVDSF</sequence>